<dbReference type="Proteomes" id="UP001218218">
    <property type="component" value="Unassembled WGS sequence"/>
</dbReference>
<feature type="region of interest" description="Disordered" evidence="1">
    <location>
        <begin position="144"/>
        <end position="194"/>
    </location>
</feature>
<feature type="chain" id="PRO_5041943197" evidence="2">
    <location>
        <begin position="22"/>
        <end position="525"/>
    </location>
</feature>
<comment type="caution">
    <text evidence="3">The sequence shown here is derived from an EMBL/GenBank/DDBJ whole genome shotgun (WGS) entry which is preliminary data.</text>
</comment>
<dbReference type="EMBL" id="JARIHO010000101">
    <property type="protein sequence ID" value="KAJ7304587.1"/>
    <property type="molecule type" value="Genomic_DNA"/>
</dbReference>
<gene>
    <name evidence="3" type="ORF">DFH08DRAFT_52451</name>
</gene>
<feature type="region of interest" description="Disordered" evidence="1">
    <location>
        <begin position="424"/>
        <end position="443"/>
    </location>
</feature>
<feature type="non-terminal residue" evidence="3">
    <location>
        <position position="1"/>
    </location>
</feature>
<proteinExistence type="predicted"/>
<feature type="compositionally biased region" description="Low complexity" evidence="1">
    <location>
        <begin position="343"/>
        <end position="356"/>
    </location>
</feature>
<feature type="signal peptide" evidence="2">
    <location>
        <begin position="1"/>
        <end position="21"/>
    </location>
</feature>
<evidence type="ECO:0000256" key="1">
    <source>
        <dbReference type="SAM" id="MobiDB-lite"/>
    </source>
</evidence>
<reference evidence="3" key="1">
    <citation type="submission" date="2023-03" db="EMBL/GenBank/DDBJ databases">
        <title>Massive genome expansion in bonnet fungi (Mycena s.s.) driven by repeated elements and novel gene families across ecological guilds.</title>
        <authorList>
            <consortium name="Lawrence Berkeley National Laboratory"/>
            <person name="Harder C.B."/>
            <person name="Miyauchi S."/>
            <person name="Viragh M."/>
            <person name="Kuo A."/>
            <person name="Thoen E."/>
            <person name="Andreopoulos B."/>
            <person name="Lu D."/>
            <person name="Skrede I."/>
            <person name="Drula E."/>
            <person name="Henrissat B."/>
            <person name="Morin E."/>
            <person name="Kohler A."/>
            <person name="Barry K."/>
            <person name="LaButti K."/>
            <person name="Morin E."/>
            <person name="Salamov A."/>
            <person name="Lipzen A."/>
            <person name="Mereny Z."/>
            <person name="Hegedus B."/>
            <person name="Baldrian P."/>
            <person name="Stursova M."/>
            <person name="Weitz H."/>
            <person name="Taylor A."/>
            <person name="Grigoriev I.V."/>
            <person name="Nagy L.G."/>
            <person name="Martin F."/>
            <person name="Kauserud H."/>
        </authorList>
    </citation>
    <scope>NUCLEOTIDE SEQUENCE</scope>
    <source>
        <strain evidence="3">CBHHK002</strain>
    </source>
</reference>
<name>A0AAD7E9D2_9AGAR</name>
<feature type="region of interest" description="Disordered" evidence="1">
    <location>
        <begin position="343"/>
        <end position="384"/>
    </location>
</feature>
<evidence type="ECO:0000256" key="2">
    <source>
        <dbReference type="SAM" id="SignalP"/>
    </source>
</evidence>
<accession>A0AAD7E9D2</accession>
<sequence>MLAPFVYFLVLFTHRISITPGKCVARETRCTFVNFRRQTAPVGPGHPSSLSASSLSSLSSLPPSHPPASFMALPPLAPLSHPTLSLGQGMGAGIAGGGVREDGQPTFLNAQQAASGAGLHGQPVFSANEPVARFRVERFTDRFAHHPDGHPGGSRFAHHPGRVGSNAGSPTSAFADGSGYERRDRDGLPYNYPNPQASSGYNYAGEYAYDYADLEHSGTSGASVGGSLNGSVSGGSSPASSAGIGGDYGGAPYLPNVSASVDLHDMRHHPGDLHRPPEFSNAVGLMSLDDPNVLAGLATDSVPFSTAAPEFSNAFGLMSLDDPNVLAGLATDSVPFFSTAAPPAAGPTGLTPGVDGTPPPHPGPISHSSNGGGMGQQTPESREAEMRELREFGEAYMRTPLTGPVGADALGLQTSSASAAASAGMLGATPTRESVGGNGTRRSRVASLPSVKTPEGEMGAAPVYPMHRGARTMYGADDFASYAAAVLARKAPELVLTKPAGRPTTAAGVSTQVSPQPSIFEFGAG</sequence>
<dbReference type="AlphaFoldDB" id="A0AAD7E9D2"/>
<evidence type="ECO:0000313" key="3">
    <source>
        <dbReference type="EMBL" id="KAJ7304587.1"/>
    </source>
</evidence>
<keyword evidence="2" id="KW-0732">Signal</keyword>
<keyword evidence="4" id="KW-1185">Reference proteome</keyword>
<protein>
    <submittedName>
        <fullName evidence="3">Uncharacterized protein</fullName>
    </submittedName>
</protein>
<organism evidence="3 4">
    <name type="scientific">Mycena albidolilacea</name>
    <dbReference type="NCBI Taxonomy" id="1033008"/>
    <lineage>
        <taxon>Eukaryota</taxon>
        <taxon>Fungi</taxon>
        <taxon>Dikarya</taxon>
        <taxon>Basidiomycota</taxon>
        <taxon>Agaricomycotina</taxon>
        <taxon>Agaricomycetes</taxon>
        <taxon>Agaricomycetidae</taxon>
        <taxon>Agaricales</taxon>
        <taxon>Marasmiineae</taxon>
        <taxon>Mycenaceae</taxon>
        <taxon>Mycena</taxon>
    </lineage>
</organism>
<evidence type="ECO:0000313" key="4">
    <source>
        <dbReference type="Proteomes" id="UP001218218"/>
    </source>
</evidence>